<dbReference type="EMBL" id="BARU01011608">
    <property type="protein sequence ID" value="GAH31930.1"/>
    <property type="molecule type" value="Genomic_DNA"/>
</dbReference>
<organism evidence="1">
    <name type="scientific">marine sediment metagenome</name>
    <dbReference type="NCBI Taxonomy" id="412755"/>
    <lineage>
        <taxon>unclassified sequences</taxon>
        <taxon>metagenomes</taxon>
        <taxon>ecological metagenomes</taxon>
    </lineage>
</organism>
<protein>
    <submittedName>
        <fullName evidence="1">Uncharacterized protein</fullName>
    </submittedName>
</protein>
<name>X1FHD0_9ZZZZ</name>
<reference evidence="1" key="1">
    <citation type="journal article" date="2014" name="Front. Microbiol.">
        <title>High frequency of phylogenetically diverse reductive dehalogenase-homologous genes in deep subseafloor sedimentary metagenomes.</title>
        <authorList>
            <person name="Kawai M."/>
            <person name="Futagami T."/>
            <person name="Toyoda A."/>
            <person name="Takaki Y."/>
            <person name="Nishi S."/>
            <person name="Hori S."/>
            <person name="Arai W."/>
            <person name="Tsubouchi T."/>
            <person name="Morono Y."/>
            <person name="Uchiyama I."/>
            <person name="Ito T."/>
            <person name="Fujiyama A."/>
            <person name="Inagaki F."/>
            <person name="Takami H."/>
        </authorList>
    </citation>
    <scope>NUCLEOTIDE SEQUENCE</scope>
    <source>
        <strain evidence="1">Expedition CK06-06</strain>
    </source>
</reference>
<dbReference type="AlphaFoldDB" id="X1FHD0"/>
<gene>
    <name evidence="1" type="ORF">S03H2_21738</name>
</gene>
<evidence type="ECO:0000313" key="1">
    <source>
        <dbReference type="EMBL" id="GAH31930.1"/>
    </source>
</evidence>
<sequence>VVIIEEKQLPTVEEVPLNAHDRETGYKAVVDLSTMDTICVVPNDNQIVQHNHVLKEVNKLDNYIVHKTELLKNGTMLMIELKEREPKQIELLPKDFLEVSAYIFNDYKKSRGLSVLGGGVRISCTNQVTSLIKKKSLPVLAYGTAEFSAEIESQLTKCIEAWRDPAIGEIMKLANETTVSIKDIATELPKLPKKYTDEVMDGLKDQDTVFNIWNAYTQVITHKIAPGVRTLKQLSLQKRANKILKLVEVQHE</sequence>
<feature type="non-terminal residue" evidence="1">
    <location>
        <position position="1"/>
    </location>
</feature>
<comment type="caution">
    <text evidence="1">The sequence shown here is derived from an EMBL/GenBank/DDBJ whole genome shotgun (WGS) entry which is preliminary data.</text>
</comment>
<proteinExistence type="predicted"/>
<accession>X1FHD0</accession>